<dbReference type="GeneID" id="81423475"/>
<dbReference type="SUPFAM" id="SSF55729">
    <property type="entry name" value="Acyl-CoA N-acyltransferases (Nat)"/>
    <property type="match status" value="1"/>
</dbReference>
<dbReference type="RefSeq" id="XP_056547905.1">
    <property type="nucleotide sequence ID" value="XM_056684299.1"/>
</dbReference>
<dbReference type="InterPro" id="IPR016181">
    <property type="entry name" value="Acyl_CoA_acyltransferase"/>
</dbReference>
<dbReference type="Proteomes" id="UP001149163">
    <property type="component" value="Unassembled WGS sequence"/>
</dbReference>
<dbReference type="AlphaFoldDB" id="A0A9W9LUW5"/>
<feature type="domain" description="N-acetyltransferase" evidence="2">
    <location>
        <begin position="89"/>
        <end position="244"/>
    </location>
</feature>
<dbReference type="Gene3D" id="3.40.630.30">
    <property type="match status" value="1"/>
</dbReference>
<keyword evidence="4" id="KW-1185">Reference proteome</keyword>
<feature type="region of interest" description="Disordered" evidence="1">
    <location>
        <begin position="90"/>
        <end position="112"/>
    </location>
</feature>
<sequence length="244" mass="27143">MASTCSAELPEPFALLTARLVVVPTPIAVNVASYRTLYAALHSDVDFCKMGFGEHFPARGWSDDETRQVIETRDIERSWRRHGLGDFAVGFRATPGSEDPDKASSQNPHSSVSILRGSEYEQFAGHDMTRLDEIEWVGYAGVRDATTTSLPPQSAGDPTYPPWFEMVEIRYGVSPACWGGGIAREAAEAVLQWAARKKGVKRFIAETEKENQRSARLLQKLGFVASGTDYWKEPSETEWELVIQ</sequence>
<comment type="caution">
    <text evidence="3">The sequence shown here is derived from an EMBL/GenBank/DDBJ whole genome shotgun (WGS) entry which is preliminary data.</text>
</comment>
<dbReference type="PANTHER" id="PTHR43792:SF13">
    <property type="entry name" value="ACETYLTRANSFERASE"/>
    <property type="match status" value="1"/>
</dbReference>
<dbReference type="OrthoDB" id="630895at2759"/>
<dbReference type="PROSITE" id="PS51186">
    <property type="entry name" value="GNAT"/>
    <property type="match status" value="1"/>
</dbReference>
<dbReference type="Pfam" id="PF13302">
    <property type="entry name" value="Acetyltransf_3"/>
    <property type="match status" value="1"/>
</dbReference>
<gene>
    <name evidence="3" type="ORF">N7482_002174</name>
</gene>
<dbReference type="InterPro" id="IPR000182">
    <property type="entry name" value="GNAT_dom"/>
</dbReference>
<reference evidence="3" key="2">
    <citation type="journal article" date="2023" name="IMA Fungus">
        <title>Comparative genomic study of the Penicillium genus elucidates a diverse pangenome and 15 lateral gene transfer events.</title>
        <authorList>
            <person name="Petersen C."/>
            <person name="Sorensen T."/>
            <person name="Nielsen M.R."/>
            <person name="Sondergaard T.E."/>
            <person name="Sorensen J.L."/>
            <person name="Fitzpatrick D.A."/>
            <person name="Frisvad J.C."/>
            <person name="Nielsen K.L."/>
        </authorList>
    </citation>
    <scope>NUCLEOTIDE SEQUENCE</scope>
    <source>
        <strain evidence="3">IBT 26290</strain>
    </source>
</reference>
<evidence type="ECO:0000313" key="3">
    <source>
        <dbReference type="EMBL" id="KAJ5176297.1"/>
    </source>
</evidence>
<protein>
    <recommendedName>
        <fullName evidence="2">N-acetyltransferase domain-containing protein</fullName>
    </recommendedName>
</protein>
<dbReference type="PANTHER" id="PTHR43792">
    <property type="entry name" value="GNAT FAMILY, PUTATIVE (AFU_ORTHOLOGUE AFUA_3G00765)-RELATED-RELATED"/>
    <property type="match status" value="1"/>
</dbReference>
<proteinExistence type="predicted"/>
<dbReference type="CDD" id="cd04301">
    <property type="entry name" value="NAT_SF"/>
    <property type="match status" value="1"/>
</dbReference>
<evidence type="ECO:0000259" key="2">
    <source>
        <dbReference type="PROSITE" id="PS51186"/>
    </source>
</evidence>
<dbReference type="GO" id="GO:0016747">
    <property type="term" value="F:acyltransferase activity, transferring groups other than amino-acyl groups"/>
    <property type="evidence" value="ECO:0007669"/>
    <property type="project" value="InterPro"/>
</dbReference>
<feature type="compositionally biased region" description="Polar residues" evidence="1">
    <location>
        <begin position="103"/>
        <end position="112"/>
    </location>
</feature>
<organism evidence="3 4">
    <name type="scientific">Penicillium canariense</name>
    <dbReference type="NCBI Taxonomy" id="189055"/>
    <lineage>
        <taxon>Eukaryota</taxon>
        <taxon>Fungi</taxon>
        <taxon>Dikarya</taxon>
        <taxon>Ascomycota</taxon>
        <taxon>Pezizomycotina</taxon>
        <taxon>Eurotiomycetes</taxon>
        <taxon>Eurotiomycetidae</taxon>
        <taxon>Eurotiales</taxon>
        <taxon>Aspergillaceae</taxon>
        <taxon>Penicillium</taxon>
    </lineage>
</organism>
<evidence type="ECO:0000256" key="1">
    <source>
        <dbReference type="SAM" id="MobiDB-lite"/>
    </source>
</evidence>
<name>A0A9W9LUW5_9EURO</name>
<reference evidence="3" key="1">
    <citation type="submission" date="2022-11" db="EMBL/GenBank/DDBJ databases">
        <authorList>
            <person name="Petersen C."/>
        </authorList>
    </citation>
    <scope>NUCLEOTIDE SEQUENCE</scope>
    <source>
        <strain evidence="3">IBT 26290</strain>
    </source>
</reference>
<evidence type="ECO:0000313" key="4">
    <source>
        <dbReference type="Proteomes" id="UP001149163"/>
    </source>
</evidence>
<accession>A0A9W9LUW5</accession>
<dbReference type="EMBL" id="JAPQKN010000001">
    <property type="protein sequence ID" value="KAJ5176297.1"/>
    <property type="molecule type" value="Genomic_DNA"/>
</dbReference>
<dbReference type="InterPro" id="IPR051531">
    <property type="entry name" value="N-acetyltransferase"/>
</dbReference>